<evidence type="ECO:0000313" key="7">
    <source>
        <dbReference type="EMBL" id="MBM6618996.1"/>
    </source>
</evidence>
<dbReference type="InterPro" id="IPR036388">
    <property type="entry name" value="WH-like_DNA-bd_sf"/>
</dbReference>
<dbReference type="RefSeq" id="WP_204204349.1">
    <property type="nucleotide sequence ID" value="NZ_JAFELM010000036.1"/>
</dbReference>
<dbReference type="PANTHER" id="PTHR34294:SF5">
    <property type="entry name" value="CENTRAL GLYCOLYTIC GENES REGULATOR"/>
    <property type="match status" value="1"/>
</dbReference>
<dbReference type="PANTHER" id="PTHR34294">
    <property type="entry name" value="TRANSCRIPTIONAL REGULATOR-RELATED"/>
    <property type="match status" value="1"/>
</dbReference>
<dbReference type="InterPro" id="IPR007324">
    <property type="entry name" value="Sugar-bd_dom_put"/>
</dbReference>
<evidence type="ECO:0000259" key="6">
    <source>
        <dbReference type="Pfam" id="PF21715"/>
    </source>
</evidence>
<keyword evidence="4" id="KW-0804">Transcription</keyword>
<organism evidence="7 8">
    <name type="scientific">Bacillus suaedaesalsae</name>
    <dbReference type="NCBI Taxonomy" id="2810349"/>
    <lineage>
        <taxon>Bacteria</taxon>
        <taxon>Bacillati</taxon>
        <taxon>Bacillota</taxon>
        <taxon>Bacilli</taxon>
        <taxon>Bacillales</taxon>
        <taxon>Bacillaceae</taxon>
        <taxon>Bacillus</taxon>
    </lineage>
</organism>
<feature type="domain" description="CggR N-terminal DNA binding" evidence="6">
    <location>
        <begin position="18"/>
        <end position="88"/>
    </location>
</feature>
<dbReference type="Gene3D" id="1.10.10.10">
    <property type="entry name" value="Winged helix-like DNA-binding domain superfamily/Winged helix DNA-binding domain"/>
    <property type="match status" value="1"/>
</dbReference>
<dbReference type="SUPFAM" id="SSF46785">
    <property type="entry name" value="Winged helix' DNA-binding domain"/>
    <property type="match status" value="1"/>
</dbReference>
<comment type="similarity">
    <text evidence="1">Belongs to the SorC transcriptional regulatory family.</text>
</comment>
<dbReference type="Pfam" id="PF21715">
    <property type="entry name" value="CggR_N"/>
    <property type="match status" value="1"/>
</dbReference>
<protein>
    <recommendedName>
        <fullName evidence="9">Sugar-binding domain-containing protein</fullName>
    </recommendedName>
</protein>
<dbReference type="InterPro" id="IPR051054">
    <property type="entry name" value="SorC_transcr_regulators"/>
</dbReference>
<accession>A0ABS2DKG6</accession>
<evidence type="ECO:0000256" key="1">
    <source>
        <dbReference type="ARBA" id="ARBA00010466"/>
    </source>
</evidence>
<dbReference type="Pfam" id="PF04198">
    <property type="entry name" value="Sugar-bind"/>
    <property type="match status" value="1"/>
</dbReference>
<evidence type="ECO:0000256" key="3">
    <source>
        <dbReference type="ARBA" id="ARBA00023125"/>
    </source>
</evidence>
<keyword evidence="2" id="KW-0805">Transcription regulation</keyword>
<evidence type="ECO:0000259" key="5">
    <source>
        <dbReference type="Pfam" id="PF04198"/>
    </source>
</evidence>
<feature type="domain" description="Sugar-binding" evidence="5">
    <location>
        <begin position="91"/>
        <end position="337"/>
    </location>
</feature>
<sequence>MKTLIDIQKKLLPDLLTVMQKRYRILQYIRLNEPIGRRSLSVALDITERVLRSEVDFLKEQELIVMNSAGMALTDDGYQVLFELEEMMKEVAGISVLEKKLQEKLQIKNVIIVPGNSDYSPFAKQEMGRAAAVCLKSYLEDEAIVAVTGGTTIAAVAEMITPDARFKNVVFVPARGGLDEKMENQANTICAKMAEKALGTYRLLYVPDQVGEEAYQSIIAEPTVSEVLNHIKSASIVVHGIGDAKTMAERRRTAPENLKKILEGEAVAEAFGYYFNSDGEVVHKVKTIGIQLDDLKNAKCVIAVAGGASKAKAIQAFMKKGQDTILITDESAANELVKGLSLTNK</sequence>
<gene>
    <name evidence="7" type="ORF">JR050_15105</name>
</gene>
<keyword evidence="8" id="KW-1185">Reference proteome</keyword>
<dbReference type="EMBL" id="JAFELM010000036">
    <property type="protein sequence ID" value="MBM6618996.1"/>
    <property type="molecule type" value="Genomic_DNA"/>
</dbReference>
<evidence type="ECO:0000313" key="8">
    <source>
        <dbReference type="Proteomes" id="UP001518925"/>
    </source>
</evidence>
<dbReference type="Proteomes" id="UP001518925">
    <property type="component" value="Unassembled WGS sequence"/>
</dbReference>
<dbReference type="SUPFAM" id="SSF100950">
    <property type="entry name" value="NagB/RpiA/CoA transferase-like"/>
    <property type="match status" value="1"/>
</dbReference>
<keyword evidence="3" id="KW-0238">DNA-binding</keyword>
<evidence type="ECO:0008006" key="9">
    <source>
        <dbReference type="Google" id="ProtNLM"/>
    </source>
</evidence>
<comment type="caution">
    <text evidence="7">The sequence shown here is derived from an EMBL/GenBank/DDBJ whole genome shotgun (WGS) entry which is preliminary data.</text>
</comment>
<dbReference type="InterPro" id="IPR036390">
    <property type="entry name" value="WH_DNA-bd_sf"/>
</dbReference>
<evidence type="ECO:0000256" key="2">
    <source>
        <dbReference type="ARBA" id="ARBA00023015"/>
    </source>
</evidence>
<reference evidence="7 8" key="1">
    <citation type="submission" date="2021-02" db="EMBL/GenBank/DDBJ databases">
        <title>Bacillus sp. RD4P76, an endophyte from a halophyte.</title>
        <authorList>
            <person name="Sun J.-Q."/>
        </authorList>
    </citation>
    <scope>NUCLEOTIDE SEQUENCE [LARGE SCALE GENOMIC DNA]</scope>
    <source>
        <strain evidence="7 8">RD4P76</strain>
    </source>
</reference>
<proteinExistence type="inferred from homology"/>
<dbReference type="InterPro" id="IPR048715">
    <property type="entry name" value="CggR_N"/>
</dbReference>
<dbReference type="InterPro" id="IPR037171">
    <property type="entry name" value="NagB/RpiA_transferase-like"/>
</dbReference>
<name>A0ABS2DKG6_9BACI</name>
<evidence type="ECO:0000256" key="4">
    <source>
        <dbReference type="ARBA" id="ARBA00023163"/>
    </source>
</evidence>
<dbReference type="Gene3D" id="3.40.50.1360">
    <property type="match status" value="1"/>
</dbReference>